<dbReference type="PANTHER" id="PTHR46577">
    <property type="entry name" value="HTH-TYPE TRANSCRIPTIONAL REGULATORY PROTEIN GABR"/>
    <property type="match status" value="1"/>
</dbReference>
<evidence type="ECO:0000256" key="3">
    <source>
        <dbReference type="ARBA" id="ARBA00023015"/>
    </source>
</evidence>
<dbReference type="GO" id="GO:0003700">
    <property type="term" value="F:DNA-binding transcription factor activity"/>
    <property type="evidence" value="ECO:0007669"/>
    <property type="project" value="InterPro"/>
</dbReference>
<dbReference type="SUPFAM" id="SSF46785">
    <property type="entry name" value="Winged helix' DNA-binding domain"/>
    <property type="match status" value="1"/>
</dbReference>
<proteinExistence type="inferred from homology"/>
<dbReference type="CDD" id="cd00609">
    <property type="entry name" value="AAT_like"/>
    <property type="match status" value="1"/>
</dbReference>
<dbReference type="CDD" id="cd07377">
    <property type="entry name" value="WHTH_GntR"/>
    <property type="match status" value="1"/>
</dbReference>
<dbReference type="Pfam" id="PF00155">
    <property type="entry name" value="Aminotran_1_2"/>
    <property type="match status" value="1"/>
</dbReference>
<dbReference type="InterPro" id="IPR036390">
    <property type="entry name" value="WH_DNA-bd_sf"/>
</dbReference>
<reference evidence="7" key="1">
    <citation type="submission" date="2020-10" db="EMBL/GenBank/DDBJ databases">
        <authorList>
            <person name="Gilroy R."/>
        </authorList>
    </citation>
    <scope>NUCLEOTIDE SEQUENCE</scope>
    <source>
        <strain evidence="7">11300</strain>
    </source>
</reference>
<keyword evidence="7" id="KW-0032">Aminotransferase</keyword>
<dbReference type="Gene3D" id="3.40.640.10">
    <property type="entry name" value="Type I PLP-dependent aspartate aminotransferase-like (Major domain)"/>
    <property type="match status" value="1"/>
</dbReference>
<dbReference type="InterPro" id="IPR051446">
    <property type="entry name" value="HTH_trans_reg/aminotransferase"/>
</dbReference>
<keyword evidence="2" id="KW-0663">Pyridoxal phosphate</keyword>
<gene>
    <name evidence="7" type="ORF">IAD16_05740</name>
</gene>
<evidence type="ECO:0000313" key="8">
    <source>
        <dbReference type="Proteomes" id="UP000824091"/>
    </source>
</evidence>
<dbReference type="EMBL" id="DVMO01000085">
    <property type="protein sequence ID" value="HIU27862.1"/>
    <property type="molecule type" value="Genomic_DNA"/>
</dbReference>
<evidence type="ECO:0000256" key="2">
    <source>
        <dbReference type="ARBA" id="ARBA00022898"/>
    </source>
</evidence>
<keyword evidence="4" id="KW-0238">DNA-binding</keyword>
<organism evidence="7 8">
    <name type="scientific">Candidatus Fimisoma avicola</name>
    <dbReference type="NCBI Taxonomy" id="2840826"/>
    <lineage>
        <taxon>Bacteria</taxon>
        <taxon>Bacillati</taxon>
        <taxon>Bacillota</taxon>
        <taxon>Clostridia</taxon>
        <taxon>Eubacteriales</taxon>
        <taxon>Candidatus Fimisoma</taxon>
    </lineage>
</organism>
<dbReference type="InterPro" id="IPR015421">
    <property type="entry name" value="PyrdxlP-dep_Trfase_major"/>
</dbReference>
<dbReference type="Gene3D" id="3.90.1150.10">
    <property type="entry name" value="Aspartate Aminotransferase, domain 1"/>
    <property type="match status" value="1"/>
</dbReference>
<dbReference type="Proteomes" id="UP000824091">
    <property type="component" value="Unassembled WGS sequence"/>
</dbReference>
<dbReference type="InterPro" id="IPR036388">
    <property type="entry name" value="WH-like_DNA-bd_sf"/>
</dbReference>
<evidence type="ECO:0000256" key="5">
    <source>
        <dbReference type="ARBA" id="ARBA00023163"/>
    </source>
</evidence>
<reference evidence="7" key="2">
    <citation type="journal article" date="2021" name="PeerJ">
        <title>Extensive microbial diversity within the chicken gut microbiome revealed by metagenomics and culture.</title>
        <authorList>
            <person name="Gilroy R."/>
            <person name="Ravi A."/>
            <person name="Getino M."/>
            <person name="Pursley I."/>
            <person name="Horton D.L."/>
            <person name="Alikhan N.F."/>
            <person name="Baker D."/>
            <person name="Gharbi K."/>
            <person name="Hall N."/>
            <person name="Watson M."/>
            <person name="Adriaenssens E.M."/>
            <person name="Foster-Nyarko E."/>
            <person name="Jarju S."/>
            <person name="Secka A."/>
            <person name="Antonio M."/>
            <person name="Oren A."/>
            <person name="Chaudhuri R.R."/>
            <person name="La Ragione R."/>
            <person name="Hildebrand F."/>
            <person name="Pallen M.J."/>
        </authorList>
    </citation>
    <scope>NUCLEOTIDE SEQUENCE</scope>
    <source>
        <strain evidence="7">11300</strain>
    </source>
</reference>
<comment type="caution">
    <text evidence="7">The sequence shown here is derived from an EMBL/GenBank/DDBJ whole genome shotgun (WGS) entry which is preliminary data.</text>
</comment>
<dbReference type="PANTHER" id="PTHR46577:SF2">
    <property type="entry name" value="TRANSCRIPTIONAL REGULATORY PROTEIN"/>
    <property type="match status" value="1"/>
</dbReference>
<keyword evidence="3" id="KW-0805">Transcription regulation</keyword>
<dbReference type="SUPFAM" id="SSF53383">
    <property type="entry name" value="PLP-dependent transferases"/>
    <property type="match status" value="1"/>
</dbReference>
<evidence type="ECO:0000256" key="4">
    <source>
        <dbReference type="ARBA" id="ARBA00023125"/>
    </source>
</evidence>
<dbReference type="InterPro" id="IPR015422">
    <property type="entry name" value="PyrdxlP-dep_Trfase_small"/>
</dbReference>
<dbReference type="GO" id="GO:0003677">
    <property type="term" value="F:DNA binding"/>
    <property type="evidence" value="ECO:0007669"/>
    <property type="project" value="UniProtKB-KW"/>
</dbReference>
<sequence>MKTVEFDWKPDKDSREPVYKQIIQYVREKVGSGDWAIGSRLPSQRAMAEAFGVNRSTIVAAMEELIACDVLESDFGGGTRVKSNTWSLLASRPPDWNRYIESGPFKANLETIRTINKLEFEPGYIRIGTGELSPSLYPSKLVNKILKKLPSRMTSLNYLGPLGLPELRQVLAERLYAEQNIQCTPGNILIVSGSLQGLQLISVCMLKKGSMVYTEAPTYLKSLQVFQSAGMGLMGVPMDQEGLKYWEIKDRSDKGLIYTIPTNQNPTGNVMSRQRRLNLLNFCQKERLPIIEDDAYGQLWIDEKPPEAIKAQDRNGTVIYMGTVSKTMAPGLRTGWVVGPESVVYRLGDVKMQTDYGASSVSQWIMTELLSGGDYDIYLDWLRGELKQRRDNALAALERYFGGMARWDVPKGGFYIWLRLNGKVPVDRLFQEALKHGILFNPGNIYDYAENRAIRLSYAYAEPEEVDRALEILASLVDKSSNL</sequence>
<dbReference type="GO" id="GO:0030170">
    <property type="term" value="F:pyridoxal phosphate binding"/>
    <property type="evidence" value="ECO:0007669"/>
    <property type="project" value="InterPro"/>
</dbReference>
<dbReference type="PROSITE" id="PS50949">
    <property type="entry name" value="HTH_GNTR"/>
    <property type="match status" value="1"/>
</dbReference>
<keyword evidence="5" id="KW-0804">Transcription</keyword>
<evidence type="ECO:0000259" key="6">
    <source>
        <dbReference type="PROSITE" id="PS50949"/>
    </source>
</evidence>
<dbReference type="InterPro" id="IPR004839">
    <property type="entry name" value="Aminotransferase_I/II_large"/>
</dbReference>
<evidence type="ECO:0000256" key="1">
    <source>
        <dbReference type="ARBA" id="ARBA00005384"/>
    </source>
</evidence>
<dbReference type="GO" id="GO:0008483">
    <property type="term" value="F:transaminase activity"/>
    <property type="evidence" value="ECO:0007669"/>
    <property type="project" value="UniProtKB-KW"/>
</dbReference>
<evidence type="ECO:0000313" key="7">
    <source>
        <dbReference type="EMBL" id="HIU27862.1"/>
    </source>
</evidence>
<protein>
    <submittedName>
        <fullName evidence="7">PLP-dependent aminotransferase family protein</fullName>
    </submittedName>
</protein>
<dbReference type="InterPro" id="IPR000524">
    <property type="entry name" value="Tscrpt_reg_HTH_GntR"/>
</dbReference>
<keyword evidence="7" id="KW-0808">Transferase</keyword>
<dbReference type="Pfam" id="PF00392">
    <property type="entry name" value="GntR"/>
    <property type="match status" value="1"/>
</dbReference>
<name>A0A9D1L957_9FIRM</name>
<comment type="similarity">
    <text evidence="1">In the C-terminal section; belongs to the class-I pyridoxal-phosphate-dependent aminotransferase family.</text>
</comment>
<feature type="domain" description="HTH gntR-type" evidence="6">
    <location>
        <begin position="16"/>
        <end position="84"/>
    </location>
</feature>
<dbReference type="SMART" id="SM00345">
    <property type="entry name" value="HTH_GNTR"/>
    <property type="match status" value="1"/>
</dbReference>
<dbReference type="AlphaFoldDB" id="A0A9D1L957"/>
<accession>A0A9D1L957</accession>
<dbReference type="InterPro" id="IPR015424">
    <property type="entry name" value="PyrdxlP-dep_Trfase"/>
</dbReference>
<dbReference type="Gene3D" id="1.10.10.10">
    <property type="entry name" value="Winged helix-like DNA-binding domain superfamily/Winged helix DNA-binding domain"/>
    <property type="match status" value="1"/>
</dbReference>